<reference evidence="1" key="1">
    <citation type="submission" date="2014-11" db="EMBL/GenBank/DDBJ databases">
        <authorList>
            <person name="Amaro Gonzalez C."/>
        </authorList>
    </citation>
    <scope>NUCLEOTIDE SEQUENCE</scope>
</reference>
<evidence type="ECO:0000313" key="1">
    <source>
        <dbReference type="EMBL" id="JAH56849.1"/>
    </source>
</evidence>
<protein>
    <submittedName>
        <fullName evidence="1">Uncharacterized protein</fullName>
    </submittedName>
</protein>
<name>A0A0E9TT44_ANGAN</name>
<accession>A0A0E9TT44</accession>
<organism evidence="1">
    <name type="scientific">Anguilla anguilla</name>
    <name type="common">European freshwater eel</name>
    <name type="synonym">Muraena anguilla</name>
    <dbReference type="NCBI Taxonomy" id="7936"/>
    <lineage>
        <taxon>Eukaryota</taxon>
        <taxon>Metazoa</taxon>
        <taxon>Chordata</taxon>
        <taxon>Craniata</taxon>
        <taxon>Vertebrata</taxon>
        <taxon>Euteleostomi</taxon>
        <taxon>Actinopterygii</taxon>
        <taxon>Neopterygii</taxon>
        <taxon>Teleostei</taxon>
        <taxon>Anguilliformes</taxon>
        <taxon>Anguillidae</taxon>
        <taxon>Anguilla</taxon>
    </lineage>
</organism>
<sequence length="25" mass="2953">MVTIVSSKNWNPQCKIRCFCFGKYV</sequence>
<reference evidence="1" key="2">
    <citation type="journal article" date="2015" name="Fish Shellfish Immunol.">
        <title>Early steps in the European eel (Anguilla anguilla)-Vibrio vulnificus interaction in the gills: Role of the RtxA13 toxin.</title>
        <authorList>
            <person name="Callol A."/>
            <person name="Pajuelo D."/>
            <person name="Ebbesson L."/>
            <person name="Teles M."/>
            <person name="MacKenzie S."/>
            <person name="Amaro C."/>
        </authorList>
    </citation>
    <scope>NUCLEOTIDE SEQUENCE</scope>
</reference>
<dbReference type="EMBL" id="GBXM01051728">
    <property type="protein sequence ID" value="JAH56849.1"/>
    <property type="molecule type" value="Transcribed_RNA"/>
</dbReference>
<dbReference type="AlphaFoldDB" id="A0A0E9TT44"/>
<proteinExistence type="predicted"/>